<feature type="region of interest" description="Disordered" evidence="3">
    <location>
        <begin position="151"/>
        <end position="174"/>
    </location>
</feature>
<dbReference type="InterPro" id="IPR051687">
    <property type="entry name" value="Peroxisomal_Beta-Oxidation"/>
</dbReference>
<sequence length="174" mass="18688">MVSAVRCDVTEASEVDTLLTRMVETFGSLDVMVNNAGSTRDATMRTMTEAQFDRVINVHLKGTWNGTSKAVPRQQEVGRPRQHLLPVGQVGMVGQTNYSAAKAGIVGLTKENRAPQATLPSDEYRTLRVSLAGAEAKLAQLERRPSSRGAVDLGIPTIVSPGSALRQPRSADTD</sequence>
<protein>
    <recommendedName>
        <fullName evidence="6">3-oxoacyl-ACP reductase</fullName>
    </recommendedName>
</protein>
<evidence type="ECO:0008006" key="6">
    <source>
        <dbReference type="Google" id="ProtNLM"/>
    </source>
</evidence>
<evidence type="ECO:0000313" key="5">
    <source>
        <dbReference type="Proteomes" id="UP001165136"/>
    </source>
</evidence>
<dbReference type="EMBL" id="BSTI01000024">
    <property type="protein sequence ID" value="GLY70529.1"/>
    <property type="molecule type" value="Genomic_DNA"/>
</dbReference>
<comment type="caution">
    <text evidence="4">The sequence shown here is derived from an EMBL/GenBank/DDBJ whole genome shotgun (WGS) entry which is preliminary data.</text>
</comment>
<keyword evidence="5" id="KW-1185">Reference proteome</keyword>
<comment type="similarity">
    <text evidence="1">Belongs to the short-chain dehydrogenases/reductases (SDR) family.</text>
</comment>
<gene>
    <name evidence="4" type="ORF">Atai01_71480</name>
</gene>
<dbReference type="Gene3D" id="3.40.50.720">
    <property type="entry name" value="NAD(P)-binding Rossmann-like Domain"/>
    <property type="match status" value="1"/>
</dbReference>
<dbReference type="InterPro" id="IPR036291">
    <property type="entry name" value="NAD(P)-bd_dom_sf"/>
</dbReference>
<reference evidence="4" key="1">
    <citation type="submission" date="2023-03" db="EMBL/GenBank/DDBJ databases">
        <title>Amycolatopsis taiwanensis NBRC 103393.</title>
        <authorList>
            <person name="Ichikawa N."/>
            <person name="Sato H."/>
            <person name="Tonouchi N."/>
        </authorList>
    </citation>
    <scope>NUCLEOTIDE SEQUENCE</scope>
    <source>
        <strain evidence="4">NBRC 103393</strain>
    </source>
</reference>
<dbReference type="SUPFAM" id="SSF51735">
    <property type="entry name" value="NAD(P)-binding Rossmann-fold domains"/>
    <property type="match status" value="1"/>
</dbReference>
<accession>A0A9W6R7K4</accession>
<evidence type="ECO:0000313" key="4">
    <source>
        <dbReference type="EMBL" id="GLY70529.1"/>
    </source>
</evidence>
<name>A0A9W6R7K4_9PSEU</name>
<dbReference type="PANTHER" id="PTHR45024:SF2">
    <property type="entry name" value="SCP2 DOMAIN-CONTAINING PROTEIN"/>
    <property type="match status" value="1"/>
</dbReference>
<dbReference type="PANTHER" id="PTHR45024">
    <property type="entry name" value="DEHYDROGENASES, SHORT CHAIN"/>
    <property type="match status" value="1"/>
</dbReference>
<proteinExistence type="inferred from homology"/>
<dbReference type="AlphaFoldDB" id="A0A9W6R7K4"/>
<dbReference type="Pfam" id="PF00106">
    <property type="entry name" value="adh_short"/>
    <property type="match status" value="1"/>
</dbReference>
<evidence type="ECO:0000256" key="3">
    <source>
        <dbReference type="SAM" id="MobiDB-lite"/>
    </source>
</evidence>
<dbReference type="InterPro" id="IPR002347">
    <property type="entry name" value="SDR_fam"/>
</dbReference>
<dbReference type="PRINTS" id="PR00081">
    <property type="entry name" value="GDHRDH"/>
</dbReference>
<dbReference type="Proteomes" id="UP001165136">
    <property type="component" value="Unassembled WGS sequence"/>
</dbReference>
<evidence type="ECO:0000256" key="2">
    <source>
        <dbReference type="ARBA" id="ARBA00023002"/>
    </source>
</evidence>
<evidence type="ECO:0000256" key="1">
    <source>
        <dbReference type="ARBA" id="ARBA00006484"/>
    </source>
</evidence>
<keyword evidence="2" id="KW-0560">Oxidoreductase</keyword>
<dbReference type="PRINTS" id="PR00080">
    <property type="entry name" value="SDRFAMILY"/>
</dbReference>
<dbReference type="GO" id="GO:0016491">
    <property type="term" value="F:oxidoreductase activity"/>
    <property type="evidence" value="ECO:0007669"/>
    <property type="project" value="UniProtKB-KW"/>
</dbReference>
<organism evidence="4 5">
    <name type="scientific">Amycolatopsis taiwanensis</name>
    <dbReference type="NCBI Taxonomy" id="342230"/>
    <lineage>
        <taxon>Bacteria</taxon>
        <taxon>Bacillati</taxon>
        <taxon>Actinomycetota</taxon>
        <taxon>Actinomycetes</taxon>
        <taxon>Pseudonocardiales</taxon>
        <taxon>Pseudonocardiaceae</taxon>
        <taxon>Amycolatopsis</taxon>
    </lineage>
</organism>